<dbReference type="GO" id="GO:0046294">
    <property type="term" value="P:formaldehyde catabolic process"/>
    <property type="evidence" value="ECO:0007669"/>
    <property type="project" value="TreeGrafter"/>
</dbReference>
<keyword evidence="3" id="KW-0862">Zinc</keyword>
<proteinExistence type="predicted"/>
<accession>A0A9N7VZG7</accession>
<evidence type="ECO:0000256" key="3">
    <source>
        <dbReference type="ARBA" id="ARBA00022833"/>
    </source>
</evidence>
<comment type="cofactor">
    <cofactor evidence="1">
        <name>Zn(2+)</name>
        <dbReference type="ChEBI" id="CHEBI:29105"/>
    </cofactor>
</comment>
<dbReference type="GO" id="GO:0051903">
    <property type="term" value="F:S-(hydroxymethyl)glutathione dehydrogenase [NAD(P)+] activity"/>
    <property type="evidence" value="ECO:0007669"/>
    <property type="project" value="TreeGrafter"/>
</dbReference>
<gene>
    <name evidence="4" type="ORF">PLEPLA_LOCUS47830</name>
</gene>
<dbReference type="GO" id="GO:0008270">
    <property type="term" value="F:zinc ion binding"/>
    <property type="evidence" value="ECO:0007669"/>
    <property type="project" value="TreeGrafter"/>
</dbReference>
<dbReference type="InterPro" id="IPR011032">
    <property type="entry name" value="GroES-like_sf"/>
</dbReference>
<evidence type="ECO:0000313" key="5">
    <source>
        <dbReference type="Proteomes" id="UP001153269"/>
    </source>
</evidence>
<keyword evidence="2" id="KW-0479">Metal-binding</keyword>
<dbReference type="SUPFAM" id="SSF51735">
    <property type="entry name" value="NAD(P)-binding Rossmann-fold domains"/>
    <property type="match status" value="1"/>
</dbReference>
<dbReference type="Gene3D" id="3.40.50.720">
    <property type="entry name" value="NAD(P)-binding Rossmann-like Domain"/>
    <property type="match status" value="2"/>
</dbReference>
<protein>
    <submittedName>
        <fullName evidence="4">Uncharacterized protein</fullName>
    </submittedName>
</protein>
<reference evidence="4" key="1">
    <citation type="submission" date="2020-03" db="EMBL/GenBank/DDBJ databases">
        <authorList>
            <person name="Weist P."/>
        </authorList>
    </citation>
    <scope>NUCLEOTIDE SEQUENCE</scope>
</reference>
<evidence type="ECO:0000313" key="4">
    <source>
        <dbReference type="EMBL" id="CAB1459993.1"/>
    </source>
</evidence>
<dbReference type="Proteomes" id="UP001153269">
    <property type="component" value="Unassembled WGS sequence"/>
</dbReference>
<dbReference type="EMBL" id="CADEAL010004456">
    <property type="protein sequence ID" value="CAB1459993.1"/>
    <property type="molecule type" value="Genomic_DNA"/>
</dbReference>
<sequence>MTTRVAKLPIANTQVGVLADGTSRISCKGQQVYQFLGLGSFSQYTVVPEISLAKIRGDAPLEKVWLLGCGFSTGYAAAVKTGKFSRAVELRATECVDPRDHSKPIQEVLAEMTDGGVDYALECVGSPAVMVGAGDHYTLQSHQYLVNGERGNEIEKLLMGRTLKGTYFGGLKGVEDLL</sequence>
<organism evidence="4 5">
    <name type="scientific">Pleuronectes platessa</name>
    <name type="common">European plaice</name>
    <dbReference type="NCBI Taxonomy" id="8262"/>
    <lineage>
        <taxon>Eukaryota</taxon>
        <taxon>Metazoa</taxon>
        <taxon>Chordata</taxon>
        <taxon>Craniata</taxon>
        <taxon>Vertebrata</taxon>
        <taxon>Euteleostomi</taxon>
        <taxon>Actinopterygii</taxon>
        <taxon>Neopterygii</taxon>
        <taxon>Teleostei</taxon>
        <taxon>Neoteleostei</taxon>
        <taxon>Acanthomorphata</taxon>
        <taxon>Carangaria</taxon>
        <taxon>Pleuronectiformes</taxon>
        <taxon>Pleuronectoidei</taxon>
        <taxon>Pleuronectidae</taxon>
        <taxon>Pleuronectes</taxon>
    </lineage>
</organism>
<dbReference type="PANTHER" id="PTHR43880">
    <property type="entry name" value="ALCOHOL DEHYDROGENASE"/>
    <property type="match status" value="1"/>
</dbReference>
<dbReference type="Gene3D" id="3.90.180.10">
    <property type="entry name" value="Medium-chain alcohol dehydrogenases, catalytic domain"/>
    <property type="match status" value="2"/>
</dbReference>
<comment type="caution">
    <text evidence="4">The sequence shown here is derived from an EMBL/GenBank/DDBJ whole genome shotgun (WGS) entry which is preliminary data.</text>
</comment>
<dbReference type="AlphaFoldDB" id="A0A9N7VZG7"/>
<name>A0A9N7VZG7_PLEPL</name>
<dbReference type="SUPFAM" id="SSF50129">
    <property type="entry name" value="GroES-like"/>
    <property type="match status" value="1"/>
</dbReference>
<evidence type="ECO:0000256" key="1">
    <source>
        <dbReference type="ARBA" id="ARBA00001947"/>
    </source>
</evidence>
<dbReference type="PANTHER" id="PTHR43880:SF32">
    <property type="entry name" value="S-(HYDROXYMETHYL)GLUTATHIONE DEHYDROGENASE"/>
    <property type="match status" value="1"/>
</dbReference>
<dbReference type="GO" id="GO:0005829">
    <property type="term" value="C:cytosol"/>
    <property type="evidence" value="ECO:0007669"/>
    <property type="project" value="TreeGrafter"/>
</dbReference>
<keyword evidence="5" id="KW-1185">Reference proteome</keyword>
<dbReference type="InterPro" id="IPR036291">
    <property type="entry name" value="NAD(P)-bd_dom_sf"/>
</dbReference>
<evidence type="ECO:0000256" key="2">
    <source>
        <dbReference type="ARBA" id="ARBA00022723"/>
    </source>
</evidence>